<dbReference type="GO" id="GO:0005524">
    <property type="term" value="F:ATP binding"/>
    <property type="evidence" value="ECO:0007669"/>
    <property type="project" value="InterPro"/>
</dbReference>
<dbReference type="PANTHER" id="PTHR45629:SF7">
    <property type="entry name" value="DNA EXCISION REPAIR PROTEIN ERCC-6-RELATED"/>
    <property type="match status" value="1"/>
</dbReference>
<feature type="domain" description="Helicase C-terminal" evidence="4">
    <location>
        <begin position="832"/>
        <end position="994"/>
    </location>
</feature>
<name>G4T261_META2</name>
<dbReference type="HOGENOM" id="CLU_000315_21_6_6"/>
<dbReference type="PATRIC" id="fig|271065.3.peg.813"/>
<dbReference type="InterPro" id="IPR038718">
    <property type="entry name" value="SNF2-like_sf"/>
</dbReference>
<feature type="domain" description="Helicase ATP-binding" evidence="3">
    <location>
        <begin position="476"/>
        <end position="680"/>
    </location>
</feature>
<dbReference type="InterPro" id="IPR014001">
    <property type="entry name" value="Helicase_ATP-bd"/>
</dbReference>
<dbReference type="GO" id="GO:0016787">
    <property type="term" value="F:hydrolase activity"/>
    <property type="evidence" value="ECO:0007669"/>
    <property type="project" value="UniProtKB-KW"/>
</dbReference>
<dbReference type="STRING" id="1091494.MEALZ_0793"/>
<dbReference type="GO" id="GO:0004386">
    <property type="term" value="F:helicase activity"/>
    <property type="evidence" value="ECO:0007669"/>
    <property type="project" value="UniProtKB-KW"/>
</dbReference>
<evidence type="ECO:0000256" key="2">
    <source>
        <dbReference type="ARBA" id="ARBA00022806"/>
    </source>
</evidence>
<dbReference type="PROSITE" id="PS51194">
    <property type="entry name" value="HELICASE_CTER"/>
    <property type="match status" value="1"/>
</dbReference>
<dbReference type="AlphaFoldDB" id="G4T261"/>
<evidence type="ECO:0000313" key="5">
    <source>
        <dbReference type="EMBL" id="CCE22487.1"/>
    </source>
</evidence>
<evidence type="ECO:0000259" key="4">
    <source>
        <dbReference type="PROSITE" id="PS51194"/>
    </source>
</evidence>
<evidence type="ECO:0000313" key="6">
    <source>
        <dbReference type="Proteomes" id="UP000008315"/>
    </source>
</evidence>
<dbReference type="InterPro" id="IPR027417">
    <property type="entry name" value="P-loop_NTPase"/>
</dbReference>
<dbReference type="SUPFAM" id="SSF52540">
    <property type="entry name" value="P-loop containing nucleoside triphosphate hydrolases"/>
    <property type="match status" value="2"/>
</dbReference>
<protein>
    <submittedName>
        <fullName evidence="5">Superfamily II DNA/RNA helicase, SNF2 family</fullName>
    </submittedName>
</protein>
<dbReference type="Pfam" id="PF00271">
    <property type="entry name" value="Helicase_C"/>
    <property type="match status" value="1"/>
</dbReference>
<dbReference type="CDD" id="cd18793">
    <property type="entry name" value="SF2_C_SNF"/>
    <property type="match status" value="1"/>
</dbReference>
<keyword evidence="1" id="KW-0378">Hydrolase</keyword>
<sequence length="1003" mass="112403">MSLKNLIKKVLINGSTTSFSVLPDSEGLNLFIEYELFKDCAVGNADLLLLNQYACLQMLVEEGLAESIRNGFVIPSENAVCLDEGVRYLLKLPPVFEGRVSTRVEGQSSQAAFAVRLVLNYLGEDIYQYELVGPCLKLSEKEIFLLNQAQWSAFKCVAMHQQLSTADKSEQQNLLLIHRLQQAQKAGLDIDLSHFNKLYILHPEQVGVAAEQDDNGDLILTPTFGAGIDPRDTSIRLGQLKGANDVASLRIRDDIVLLDEDRFKATQEILTNRRIAKDQVKHFLATPSAFLNAALVDLDTGFSLRVKGATAFHHGYFGDTDESGIDWFGSLAEKTIHAPLADQLHDLEEVEAFEKKFHDAKAHGADSMVFNGQNIDISNPQAIEQQIRQLKKEFSRTTRQHESPAPIETEAPMERAVVDIVTNDEILEFGGLALLNRAEQSIFTEKIDFTVYRRQPYPHQEDGVRWLLGLMQCALKPSGSKIEGALLADDMGLGKTYMSLVALSEFYRLTESSGDTRRPVLIVAPLSLVENWIDETDKTFMKSPFKDVVVLQSGKDLKKYKIQGASTETKQAVTDDSSLDSESIRYSLKVGKYYGNDRLDLPQRLVVTTYQTLRDYQFSLCRIDWQLVIFDEAQNIKNPNALQTRAGKGLKARFKLLATGTPVENSLSDFWCLMDTAQPGLLGSYQEFRTQFIKPINQVGDNEDAARVRLEVGKKLRQQVGTFMLRRMKEDQLDGLPEKRIFVGAGNNNQSGWQYEPRLASVMKNGQLNAYDQVLADIQSIKSNGGDARGAILQALQELRAISLHPVLMQKSEHPNDLEPKKFSSQSEKILCALQVLNEIQKRQEKVIIFIINKNLQRLLKLCLSQLYRVPVNVINGDTKAVVSTKGAETRKQLIEQFEAQKGFGIIIMSPIAAGVGLTVVGANNVIHLERHWNPAKEAQATDRVYRIGQQKNVNIYIPVLLHPKHTSFDLNLNSLLQNKIDLKDAVVTPQVVTPDEMFSVFQ</sequence>
<reference evidence="6" key="1">
    <citation type="journal article" date="2012" name="J. Bacteriol.">
        <title>Genome sequence of the haloalkaliphilic methanotrophic bacterium Methylomicrobium alcaliphilum 20Z.</title>
        <authorList>
            <person name="Vuilleumier S."/>
            <person name="Khmelenina V.N."/>
            <person name="Bringel F."/>
            <person name="Reshetnikov A.S."/>
            <person name="Lajus A."/>
            <person name="Mangenot S."/>
            <person name="Rouy Z."/>
            <person name="Op den Camp H.J."/>
            <person name="Jetten M.S."/>
            <person name="Dispirito A.A."/>
            <person name="Dunfield P."/>
            <person name="Klotz M.G."/>
            <person name="Semrau J.D."/>
            <person name="Stein L.Y."/>
            <person name="Barbe V."/>
            <person name="Medigue C."/>
            <person name="Trotsenko Y.A."/>
            <person name="Kalyuzhnaya M.G."/>
        </authorList>
    </citation>
    <scope>NUCLEOTIDE SEQUENCE [LARGE SCALE GENOMIC DNA]</scope>
    <source>
        <strain evidence="6">DSM 19304 / NCIMB 14124 / VKM B-2133 / 20Z</strain>
    </source>
</reference>
<keyword evidence="2 5" id="KW-0547">Nucleotide-binding</keyword>
<dbReference type="KEGG" id="mah:MEALZ_0793"/>
<accession>G4T261</accession>
<organism evidence="5 6">
    <name type="scientific">Methylotuvimicrobium alcaliphilum (strain DSM 19304 / NCIMB 14124 / VKM B-2133 / 20Z)</name>
    <name type="common">Methylomicrobium alcaliphilum</name>
    <dbReference type="NCBI Taxonomy" id="1091494"/>
    <lineage>
        <taxon>Bacteria</taxon>
        <taxon>Pseudomonadati</taxon>
        <taxon>Pseudomonadota</taxon>
        <taxon>Gammaproteobacteria</taxon>
        <taxon>Methylococcales</taxon>
        <taxon>Methylococcaceae</taxon>
        <taxon>Methylotuvimicrobium</taxon>
    </lineage>
</organism>
<dbReference type="Pfam" id="PF00176">
    <property type="entry name" value="SNF2-rel_dom"/>
    <property type="match status" value="1"/>
</dbReference>
<dbReference type="SMART" id="SM00487">
    <property type="entry name" value="DEXDc"/>
    <property type="match status" value="1"/>
</dbReference>
<dbReference type="EMBL" id="FO082060">
    <property type="protein sequence ID" value="CCE22487.1"/>
    <property type="molecule type" value="Genomic_DNA"/>
</dbReference>
<dbReference type="Gene3D" id="3.40.50.300">
    <property type="entry name" value="P-loop containing nucleotide triphosphate hydrolases"/>
    <property type="match status" value="1"/>
</dbReference>
<dbReference type="PANTHER" id="PTHR45629">
    <property type="entry name" value="SNF2/RAD54 FAMILY MEMBER"/>
    <property type="match status" value="1"/>
</dbReference>
<dbReference type="InterPro" id="IPR000330">
    <property type="entry name" value="SNF2_N"/>
</dbReference>
<evidence type="ECO:0000256" key="1">
    <source>
        <dbReference type="ARBA" id="ARBA00022801"/>
    </source>
</evidence>
<dbReference type="RefSeq" id="WP_014147288.1">
    <property type="nucleotide sequence ID" value="NC_016112.1"/>
</dbReference>
<keyword evidence="2 5" id="KW-0067">ATP-binding</keyword>
<dbReference type="InterPro" id="IPR050496">
    <property type="entry name" value="SNF2_RAD54_helicase_repair"/>
</dbReference>
<evidence type="ECO:0000259" key="3">
    <source>
        <dbReference type="PROSITE" id="PS51192"/>
    </source>
</evidence>
<keyword evidence="2 5" id="KW-0347">Helicase</keyword>
<dbReference type="SMART" id="SM00490">
    <property type="entry name" value="HELICc"/>
    <property type="match status" value="1"/>
</dbReference>
<dbReference type="Gene3D" id="3.40.50.10810">
    <property type="entry name" value="Tandem AAA-ATPase domain"/>
    <property type="match status" value="1"/>
</dbReference>
<keyword evidence="6" id="KW-1185">Reference proteome</keyword>
<dbReference type="PROSITE" id="PS51192">
    <property type="entry name" value="HELICASE_ATP_BIND_1"/>
    <property type="match status" value="1"/>
</dbReference>
<dbReference type="InterPro" id="IPR049730">
    <property type="entry name" value="SNF2/RAD54-like_C"/>
</dbReference>
<gene>
    <name evidence="5" type="ordered locus">MEALZ_0793</name>
</gene>
<proteinExistence type="predicted"/>
<dbReference type="InterPro" id="IPR001650">
    <property type="entry name" value="Helicase_C-like"/>
</dbReference>
<dbReference type="Proteomes" id="UP000008315">
    <property type="component" value="Chromosome"/>
</dbReference>